<dbReference type="GO" id="GO:0006123">
    <property type="term" value="P:mitochondrial electron transport, cytochrome c to oxygen"/>
    <property type="evidence" value="ECO:0000318"/>
    <property type="project" value="GO_Central"/>
</dbReference>
<keyword evidence="5 11" id="KW-0349">Heme</keyword>
<keyword evidence="7 11" id="KW-0479">Metal-binding</keyword>
<evidence type="ECO:0000256" key="10">
    <source>
        <dbReference type="ARBA" id="ARBA00023128"/>
    </source>
</evidence>
<evidence type="ECO:0000256" key="8">
    <source>
        <dbReference type="ARBA" id="ARBA00022982"/>
    </source>
</evidence>
<keyword evidence="10 13" id="KW-0496">Mitochondrion</keyword>
<dbReference type="STRING" id="2711.A0A067DTS1"/>
<keyword evidence="16" id="KW-1185">Reference proteome</keyword>
<evidence type="ECO:0000256" key="13">
    <source>
        <dbReference type="RuleBase" id="RU004427"/>
    </source>
</evidence>
<dbReference type="SMR" id="A0A067DTS1"/>
<evidence type="ECO:0000256" key="9">
    <source>
        <dbReference type="ARBA" id="ARBA00023004"/>
    </source>
</evidence>
<organism evidence="15 16">
    <name type="scientific">Citrus sinensis</name>
    <name type="common">Sweet orange</name>
    <name type="synonym">Citrus aurantium var. sinensis</name>
    <dbReference type="NCBI Taxonomy" id="2711"/>
    <lineage>
        <taxon>Eukaryota</taxon>
        <taxon>Viridiplantae</taxon>
        <taxon>Streptophyta</taxon>
        <taxon>Embryophyta</taxon>
        <taxon>Tracheophyta</taxon>
        <taxon>Spermatophyta</taxon>
        <taxon>Magnoliopsida</taxon>
        <taxon>eudicotyledons</taxon>
        <taxon>Gunneridae</taxon>
        <taxon>Pentapetalae</taxon>
        <taxon>rosids</taxon>
        <taxon>malvids</taxon>
        <taxon>Sapindales</taxon>
        <taxon>Rutaceae</taxon>
        <taxon>Aurantioideae</taxon>
        <taxon>Citrus</taxon>
    </lineage>
</organism>
<comment type="subcellular location">
    <subcellularLocation>
        <location evidence="2">Mitochondrion intermembrane space</location>
    </subcellularLocation>
</comment>
<evidence type="ECO:0000256" key="11">
    <source>
        <dbReference type="PROSITE-ProRule" id="PRU00433"/>
    </source>
</evidence>
<evidence type="ECO:0000256" key="7">
    <source>
        <dbReference type="ARBA" id="ARBA00022723"/>
    </source>
</evidence>
<dbReference type="PANTHER" id="PTHR11961">
    <property type="entry name" value="CYTOCHROME C"/>
    <property type="match status" value="1"/>
</dbReference>
<evidence type="ECO:0000256" key="2">
    <source>
        <dbReference type="ARBA" id="ARBA00004569"/>
    </source>
</evidence>
<dbReference type="InterPro" id="IPR002327">
    <property type="entry name" value="Cyt_c_1A/1B"/>
</dbReference>
<dbReference type="PROSITE" id="PS51007">
    <property type="entry name" value="CYTC"/>
    <property type="match status" value="1"/>
</dbReference>
<dbReference type="PaxDb" id="2711-XP_006470970.1"/>
<evidence type="ECO:0000256" key="6">
    <source>
        <dbReference type="ARBA" id="ARBA00022660"/>
    </source>
</evidence>
<dbReference type="FunFam" id="1.10.760.10:FF:000001">
    <property type="entry name" value="Cytochrome c iso-1"/>
    <property type="match status" value="1"/>
</dbReference>
<dbReference type="GO" id="GO:0006122">
    <property type="term" value="P:mitochondrial electron transport, ubiquinol to cytochrome c"/>
    <property type="evidence" value="ECO:0000318"/>
    <property type="project" value="GO_Central"/>
</dbReference>
<dbReference type="AlphaFoldDB" id="A0A067DTS1"/>
<comment type="function">
    <text evidence="1 13">Electron carrier protein. The oxidized form of the cytochrome c heme group can accept an electron from the heme group of the cytochrome c1 subunit of cytochrome reductase. Cytochrome c then transfers this electron to the cytochrome oxidase complex, the final protein carrier in the mitochondrial electron-transport chain.</text>
</comment>
<dbReference type="Gene3D" id="1.10.760.10">
    <property type="entry name" value="Cytochrome c-like domain"/>
    <property type="match status" value="1"/>
</dbReference>
<evidence type="ECO:0000313" key="15">
    <source>
        <dbReference type="EMBL" id="KDO42437.1"/>
    </source>
</evidence>
<evidence type="ECO:0000256" key="3">
    <source>
        <dbReference type="ARBA" id="ARBA00006488"/>
    </source>
</evidence>
<evidence type="ECO:0000313" key="16">
    <source>
        <dbReference type="Proteomes" id="UP000027120"/>
    </source>
</evidence>
<evidence type="ECO:0000259" key="14">
    <source>
        <dbReference type="PROSITE" id="PS51007"/>
    </source>
</evidence>
<comment type="PTM">
    <text evidence="13">Binds 1 heme group per subunit.</text>
</comment>
<protein>
    <recommendedName>
        <fullName evidence="14">Cytochrome c domain-containing protein</fullName>
    </recommendedName>
</protein>
<evidence type="ECO:0000256" key="1">
    <source>
        <dbReference type="ARBA" id="ARBA00002555"/>
    </source>
</evidence>
<keyword evidence="8 13" id="KW-0249">Electron transport</keyword>
<feature type="domain" description="Cytochrome c" evidence="14">
    <location>
        <begin position="10"/>
        <end position="111"/>
    </location>
</feature>
<reference evidence="15 16" key="1">
    <citation type="submission" date="2014-04" db="EMBL/GenBank/DDBJ databases">
        <authorList>
            <consortium name="International Citrus Genome Consortium"/>
            <person name="Gmitter F."/>
            <person name="Chen C."/>
            <person name="Farmerie W."/>
            <person name="Harkins T."/>
            <person name="Desany B."/>
            <person name="Mohiuddin M."/>
            <person name="Kodira C."/>
            <person name="Borodovsky M."/>
            <person name="Lomsadze A."/>
            <person name="Burns P."/>
            <person name="Jenkins J."/>
            <person name="Prochnik S."/>
            <person name="Shu S."/>
            <person name="Chapman J."/>
            <person name="Pitluck S."/>
            <person name="Schmutz J."/>
            <person name="Rokhsar D."/>
        </authorList>
    </citation>
    <scope>NUCLEOTIDE SEQUENCE</scope>
</reference>
<dbReference type="GO" id="GO:0009055">
    <property type="term" value="F:electron transfer activity"/>
    <property type="evidence" value="ECO:0000318"/>
    <property type="project" value="GO_Central"/>
</dbReference>
<name>A0A067DTS1_CITSI</name>
<proteinExistence type="inferred from homology"/>
<dbReference type="eggNOG" id="KOG3453">
    <property type="taxonomic scope" value="Eukaryota"/>
</dbReference>
<dbReference type="SUPFAM" id="SSF46626">
    <property type="entry name" value="Cytochrome c"/>
    <property type="match status" value="1"/>
</dbReference>
<dbReference type="GO" id="GO:0005758">
    <property type="term" value="C:mitochondrial intermembrane space"/>
    <property type="evidence" value="ECO:0000318"/>
    <property type="project" value="GO_Central"/>
</dbReference>
<dbReference type="GO" id="GO:0046872">
    <property type="term" value="F:metal ion binding"/>
    <property type="evidence" value="ECO:0007669"/>
    <property type="project" value="UniProtKB-KW"/>
</dbReference>
<evidence type="ECO:0000256" key="12">
    <source>
        <dbReference type="RuleBase" id="RU004426"/>
    </source>
</evidence>
<accession>A0A067DTS1</accession>
<dbReference type="EMBL" id="KK785476">
    <property type="protein sequence ID" value="KDO42438.1"/>
    <property type="molecule type" value="Genomic_DNA"/>
</dbReference>
<dbReference type="Pfam" id="PF00034">
    <property type="entry name" value="Cytochrom_C"/>
    <property type="match status" value="1"/>
</dbReference>
<dbReference type="GO" id="GO:0010336">
    <property type="term" value="P:gibberellic acid homeostasis"/>
    <property type="evidence" value="ECO:0007669"/>
    <property type="project" value="UniProtKB-ARBA"/>
</dbReference>
<comment type="similarity">
    <text evidence="3 12">Belongs to the cytochrome c family.</text>
</comment>
<dbReference type="Proteomes" id="UP000027120">
    <property type="component" value="Unassembled WGS sequence"/>
</dbReference>
<dbReference type="InterPro" id="IPR009056">
    <property type="entry name" value="Cyt_c-like_dom"/>
</dbReference>
<gene>
    <name evidence="15" type="ORF">CISIN_1g0337581mg</name>
</gene>
<dbReference type="InterPro" id="IPR036909">
    <property type="entry name" value="Cyt_c-like_dom_sf"/>
</dbReference>
<evidence type="ECO:0000256" key="4">
    <source>
        <dbReference type="ARBA" id="ARBA00022448"/>
    </source>
</evidence>
<dbReference type="PRINTS" id="PR00604">
    <property type="entry name" value="CYTCHRMECIAB"/>
</dbReference>
<evidence type="ECO:0000256" key="5">
    <source>
        <dbReference type="ARBA" id="ARBA00022617"/>
    </source>
</evidence>
<sequence length="112" mass="12194">MASFEEAPPGNPKAGEKIFKTKCAQCHTVVKGAGHKQGPNLNGLFGRQSGTTPGYSYSAANKGMAVIWEEKTLYDYLLNPKKYIPGTKMVFPGLKKPQDRADLIAYLKESTA</sequence>
<keyword evidence="9 11" id="KW-0408">Iron</keyword>
<keyword evidence="4 13" id="KW-0813">Transport</keyword>
<dbReference type="EMBL" id="KK785476">
    <property type="protein sequence ID" value="KDO42437.1"/>
    <property type="molecule type" value="Genomic_DNA"/>
</dbReference>
<keyword evidence="6 13" id="KW-0679">Respiratory chain</keyword>
<dbReference type="GO" id="GO:0020037">
    <property type="term" value="F:heme binding"/>
    <property type="evidence" value="ECO:0007669"/>
    <property type="project" value="InterPro"/>
</dbReference>